<keyword evidence="2" id="KW-1185">Reference proteome</keyword>
<sequence>MQSVNLEHLAIELLNAARSASSGRAGRSIHADHHFSLRQTVIALLEGQALAEHESPGEATLQVLSGEVRLGTATDSWHGRTGDYLIIPPERHDLTALGDAVVLLSVAAHPQ</sequence>
<dbReference type="InterPro" id="IPR011051">
    <property type="entry name" value="RmlC_Cupin_sf"/>
</dbReference>
<dbReference type="Proteomes" id="UP001501581">
    <property type="component" value="Unassembled WGS sequence"/>
</dbReference>
<comment type="caution">
    <text evidence="1">The sequence shown here is derived from an EMBL/GenBank/DDBJ whole genome shotgun (WGS) entry which is preliminary data.</text>
</comment>
<dbReference type="CDD" id="cd02230">
    <property type="entry name" value="cupin_HP0902-like"/>
    <property type="match status" value="1"/>
</dbReference>
<dbReference type="SUPFAM" id="SSF51182">
    <property type="entry name" value="RmlC-like cupins"/>
    <property type="match status" value="1"/>
</dbReference>
<protein>
    <submittedName>
        <fullName evidence="1">Cupin domain-containing protein</fullName>
    </submittedName>
</protein>
<accession>A0ABP4ELF2</accession>
<organism evidence="1 2">
    <name type="scientific">Nocardioides dubius</name>
    <dbReference type="NCBI Taxonomy" id="317019"/>
    <lineage>
        <taxon>Bacteria</taxon>
        <taxon>Bacillati</taxon>
        <taxon>Actinomycetota</taxon>
        <taxon>Actinomycetes</taxon>
        <taxon>Propionibacteriales</taxon>
        <taxon>Nocardioidaceae</taxon>
        <taxon>Nocardioides</taxon>
    </lineage>
</organism>
<dbReference type="Gene3D" id="2.60.120.10">
    <property type="entry name" value="Jelly Rolls"/>
    <property type="match status" value="1"/>
</dbReference>
<gene>
    <name evidence="1" type="ORF">GCM10009668_34440</name>
</gene>
<evidence type="ECO:0000313" key="2">
    <source>
        <dbReference type="Proteomes" id="UP001501581"/>
    </source>
</evidence>
<name>A0ABP4ELF2_9ACTN</name>
<evidence type="ECO:0000313" key="1">
    <source>
        <dbReference type="EMBL" id="GAA1110745.1"/>
    </source>
</evidence>
<dbReference type="RefSeq" id="WP_343996092.1">
    <property type="nucleotide sequence ID" value="NZ_BAAALG010000013.1"/>
</dbReference>
<dbReference type="EMBL" id="BAAALG010000013">
    <property type="protein sequence ID" value="GAA1110745.1"/>
    <property type="molecule type" value="Genomic_DNA"/>
</dbReference>
<reference evidence="2" key="1">
    <citation type="journal article" date="2019" name="Int. J. Syst. Evol. Microbiol.">
        <title>The Global Catalogue of Microorganisms (GCM) 10K type strain sequencing project: providing services to taxonomists for standard genome sequencing and annotation.</title>
        <authorList>
            <consortium name="The Broad Institute Genomics Platform"/>
            <consortium name="The Broad Institute Genome Sequencing Center for Infectious Disease"/>
            <person name="Wu L."/>
            <person name="Ma J."/>
        </authorList>
    </citation>
    <scope>NUCLEOTIDE SEQUENCE [LARGE SCALE GENOMIC DNA]</scope>
    <source>
        <strain evidence="2">JCM 13008</strain>
    </source>
</reference>
<dbReference type="InterPro" id="IPR014710">
    <property type="entry name" value="RmlC-like_jellyroll"/>
</dbReference>
<dbReference type="PANTHER" id="PTHR37694:SF1">
    <property type="entry name" value="SLR8022 PROTEIN"/>
    <property type="match status" value="1"/>
</dbReference>
<dbReference type="PANTHER" id="PTHR37694">
    <property type="entry name" value="SLR8022 PROTEIN"/>
    <property type="match status" value="1"/>
</dbReference>
<proteinExistence type="predicted"/>